<dbReference type="InterPro" id="IPR055348">
    <property type="entry name" value="DctQ"/>
</dbReference>
<evidence type="ECO:0000256" key="8">
    <source>
        <dbReference type="ARBA" id="ARBA00038436"/>
    </source>
</evidence>
<evidence type="ECO:0000256" key="9">
    <source>
        <dbReference type="SAM" id="Phobius"/>
    </source>
</evidence>
<evidence type="ECO:0000256" key="6">
    <source>
        <dbReference type="ARBA" id="ARBA00022989"/>
    </source>
</evidence>
<proteinExistence type="inferred from homology"/>
<feature type="transmembrane region" description="Helical" evidence="9">
    <location>
        <begin position="139"/>
        <end position="158"/>
    </location>
</feature>
<comment type="similarity">
    <text evidence="8">Belongs to the TRAP transporter small permease family.</text>
</comment>
<reference evidence="11" key="1">
    <citation type="submission" date="2018-07" db="EMBL/GenBank/DDBJ databases">
        <authorList>
            <consortium name="Genoscope - CEA"/>
            <person name="William W."/>
        </authorList>
    </citation>
    <scope>NUCLEOTIDE SEQUENCE</scope>
    <source>
        <strain evidence="11">IK1</strain>
    </source>
</reference>
<gene>
    <name evidence="11" type="ORF">TRIP_B330390</name>
</gene>
<keyword evidence="6 9" id="KW-1133">Transmembrane helix</keyword>
<evidence type="ECO:0000256" key="4">
    <source>
        <dbReference type="ARBA" id="ARBA00022519"/>
    </source>
</evidence>
<evidence type="ECO:0000256" key="7">
    <source>
        <dbReference type="ARBA" id="ARBA00023136"/>
    </source>
</evidence>
<evidence type="ECO:0000313" key="11">
    <source>
        <dbReference type="EMBL" id="VBB44228.1"/>
    </source>
</evidence>
<keyword evidence="3" id="KW-1003">Cell membrane</keyword>
<dbReference type="Pfam" id="PF04290">
    <property type="entry name" value="DctQ"/>
    <property type="match status" value="1"/>
</dbReference>
<dbReference type="InterPro" id="IPR007387">
    <property type="entry name" value="TRAP_DctQ"/>
</dbReference>
<keyword evidence="4" id="KW-0997">Cell inner membrane</keyword>
<dbReference type="EMBL" id="UPXX01000027">
    <property type="protein sequence ID" value="VBB44228.1"/>
    <property type="molecule type" value="Genomic_DNA"/>
</dbReference>
<feature type="transmembrane region" description="Helical" evidence="9">
    <location>
        <begin position="12"/>
        <end position="38"/>
    </location>
</feature>
<evidence type="ECO:0000256" key="2">
    <source>
        <dbReference type="ARBA" id="ARBA00022448"/>
    </source>
</evidence>
<sequence>MLGRISGALTVVENLILVVSLGAMVLFTFSTVVLRGLYTHAGSEWASRMMGHLEWSEPTVRLLVLWVTFIGASAATRMDSHIRIDLASVLLPGRLMGVREVLLGVAAAIVCGIMSMVSLDYIRLDMQIGRPFLGGIPSWTTRIVLPAGFALIGLRSLLRAVERILGKAGGPPP</sequence>
<evidence type="ECO:0000259" key="10">
    <source>
        <dbReference type="Pfam" id="PF04290"/>
    </source>
</evidence>
<keyword evidence="2" id="KW-0813">Transport</keyword>
<dbReference type="AlphaFoldDB" id="A0A653A8E0"/>
<keyword evidence="7 9" id="KW-0472">Membrane</keyword>
<keyword evidence="5 9" id="KW-0812">Transmembrane</keyword>
<feature type="domain" description="Tripartite ATP-independent periplasmic transporters DctQ component" evidence="10">
    <location>
        <begin position="50"/>
        <end position="164"/>
    </location>
</feature>
<dbReference type="GO" id="GO:0015740">
    <property type="term" value="P:C4-dicarboxylate transport"/>
    <property type="evidence" value="ECO:0007669"/>
    <property type="project" value="TreeGrafter"/>
</dbReference>
<name>A0A653A8E0_UNCDX</name>
<evidence type="ECO:0000256" key="1">
    <source>
        <dbReference type="ARBA" id="ARBA00004429"/>
    </source>
</evidence>
<accession>A0A653A8E0</accession>
<dbReference type="GO" id="GO:0005886">
    <property type="term" value="C:plasma membrane"/>
    <property type="evidence" value="ECO:0007669"/>
    <property type="project" value="UniProtKB-SubCell"/>
</dbReference>
<dbReference type="PANTHER" id="PTHR35011:SF2">
    <property type="entry name" value="2,3-DIKETO-L-GULONATE TRAP TRANSPORTER SMALL PERMEASE PROTEIN YIAM"/>
    <property type="match status" value="1"/>
</dbReference>
<evidence type="ECO:0000256" key="3">
    <source>
        <dbReference type="ARBA" id="ARBA00022475"/>
    </source>
</evidence>
<dbReference type="PANTHER" id="PTHR35011">
    <property type="entry name" value="2,3-DIKETO-L-GULONATE TRAP TRANSPORTER SMALL PERMEASE PROTEIN YIAM"/>
    <property type="match status" value="1"/>
</dbReference>
<comment type="subcellular location">
    <subcellularLocation>
        <location evidence="1">Cell inner membrane</location>
        <topology evidence="1">Multi-pass membrane protein</topology>
    </subcellularLocation>
</comment>
<protein>
    <submittedName>
        <fullName evidence="11">Putative Tripartite ATP-independent periplasmic transporter, DctQ component</fullName>
    </submittedName>
</protein>
<evidence type="ECO:0000256" key="5">
    <source>
        <dbReference type="ARBA" id="ARBA00022692"/>
    </source>
</evidence>
<feature type="transmembrane region" description="Helical" evidence="9">
    <location>
        <begin position="97"/>
        <end position="119"/>
    </location>
</feature>
<organism evidence="11">
    <name type="scientific">Uncultured Desulfatiglans sp</name>
    <dbReference type="NCBI Taxonomy" id="1748965"/>
    <lineage>
        <taxon>Bacteria</taxon>
        <taxon>Pseudomonadati</taxon>
        <taxon>Thermodesulfobacteriota</taxon>
        <taxon>Desulfobacteria</taxon>
        <taxon>Desulfatiglandales</taxon>
        <taxon>Desulfatiglandaceae</taxon>
        <taxon>Desulfatiglans</taxon>
        <taxon>environmental samples</taxon>
    </lineage>
</organism>
<dbReference type="GO" id="GO:0022857">
    <property type="term" value="F:transmembrane transporter activity"/>
    <property type="evidence" value="ECO:0007669"/>
    <property type="project" value="TreeGrafter"/>
</dbReference>